<proteinExistence type="predicted"/>
<protein>
    <submittedName>
        <fullName evidence="2">Uncharacterized protein</fullName>
    </submittedName>
</protein>
<keyword evidence="3" id="KW-1185">Reference proteome</keyword>
<dbReference type="Proteomes" id="UP000053424">
    <property type="component" value="Unassembled WGS sequence"/>
</dbReference>
<feature type="compositionally biased region" description="Acidic residues" evidence="1">
    <location>
        <begin position="37"/>
        <end position="46"/>
    </location>
</feature>
<accession>A0A0C3BSC4</accession>
<organism evidence="2 3">
    <name type="scientific">Hebeloma cylindrosporum</name>
    <dbReference type="NCBI Taxonomy" id="76867"/>
    <lineage>
        <taxon>Eukaryota</taxon>
        <taxon>Fungi</taxon>
        <taxon>Dikarya</taxon>
        <taxon>Basidiomycota</taxon>
        <taxon>Agaricomycotina</taxon>
        <taxon>Agaricomycetes</taxon>
        <taxon>Agaricomycetidae</taxon>
        <taxon>Agaricales</taxon>
        <taxon>Agaricineae</taxon>
        <taxon>Hymenogastraceae</taxon>
        <taxon>Hebeloma</taxon>
    </lineage>
</organism>
<name>A0A0C3BSC4_HEBCY</name>
<dbReference type="AlphaFoldDB" id="A0A0C3BSC4"/>
<dbReference type="HOGENOM" id="CLU_2740315_0_0_1"/>
<reference evidence="2 3" key="1">
    <citation type="submission" date="2014-04" db="EMBL/GenBank/DDBJ databases">
        <authorList>
            <consortium name="DOE Joint Genome Institute"/>
            <person name="Kuo A."/>
            <person name="Gay G."/>
            <person name="Dore J."/>
            <person name="Kohler A."/>
            <person name="Nagy L.G."/>
            <person name="Floudas D."/>
            <person name="Copeland A."/>
            <person name="Barry K.W."/>
            <person name="Cichocki N."/>
            <person name="Veneault-Fourrey C."/>
            <person name="LaButti K."/>
            <person name="Lindquist E.A."/>
            <person name="Lipzen A."/>
            <person name="Lundell T."/>
            <person name="Morin E."/>
            <person name="Murat C."/>
            <person name="Sun H."/>
            <person name="Tunlid A."/>
            <person name="Henrissat B."/>
            <person name="Grigoriev I.V."/>
            <person name="Hibbett D.S."/>
            <person name="Martin F."/>
            <person name="Nordberg H.P."/>
            <person name="Cantor M.N."/>
            <person name="Hua S.X."/>
        </authorList>
    </citation>
    <scope>NUCLEOTIDE SEQUENCE [LARGE SCALE GENOMIC DNA]</scope>
    <source>
        <strain evidence="3">h7</strain>
    </source>
</reference>
<gene>
    <name evidence="2" type="ORF">M413DRAFT_32872</name>
</gene>
<evidence type="ECO:0000313" key="2">
    <source>
        <dbReference type="EMBL" id="KIM34969.1"/>
    </source>
</evidence>
<feature type="compositionally biased region" description="Acidic residues" evidence="1">
    <location>
        <begin position="1"/>
        <end position="27"/>
    </location>
</feature>
<sequence length="71" mass="7828">MASLFDNDDEELPKDPEDLVDDEDDEVSSGHNSEGPLSDEEVDQLVESEPAPSAHRFSLVMYGSDDSDDEL</sequence>
<evidence type="ECO:0000313" key="3">
    <source>
        <dbReference type="Proteomes" id="UP000053424"/>
    </source>
</evidence>
<reference evidence="3" key="2">
    <citation type="submission" date="2015-01" db="EMBL/GenBank/DDBJ databases">
        <title>Evolutionary Origins and Diversification of the Mycorrhizal Mutualists.</title>
        <authorList>
            <consortium name="DOE Joint Genome Institute"/>
            <consortium name="Mycorrhizal Genomics Consortium"/>
            <person name="Kohler A."/>
            <person name="Kuo A."/>
            <person name="Nagy L.G."/>
            <person name="Floudas D."/>
            <person name="Copeland A."/>
            <person name="Barry K.W."/>
            <person name="Cichocki N."/>
            <person name="Veneault-Fourrey C."/>
            <person name="LaButti K."/>
            <person name="Lindquist E.A."/>
            <person name="Lipzen A."/>
            <person name="Lundell T."/>
            <person name="Morin E."/>
            <person name="Murat C."/>
            <person name="Riley R."/>
            <person name="Ohm R."/>
            <person name="Sun H."/>
            <person name="Tunlid A."/>
            <person name="Henrissat B."/>
            <person name="Grigoriev I.V."/>
            <person name="Hibbett D.S."/>
            <person name="Martin F."/>
        </authorList>
    </citation>
    <scope>NUCLEOTIDE SEQUENCE [LARGE SCALE GENOMIC DNA]</scope>
    <source>
        <strain evidence="3">h7</strain>
    </source>
</reference>
<feature type="region of interest" description="Disordered" evidence="1">
    <location>
        <begin position="1"/>
        <end position="71"/>
    </location>
</feature>
<dbReference type="EMBL" id="KN831838">
    <property type="protein sequence ID" value="KIM34969.1"/>
    <property type="molecule type" value="Genomic_DNA"/>
</dbReference>
<evidence type="ECO:0000256" key="1">
    <source>
        <dbReference type="SAM" id="MobiDB-lite"/>
    </source>
</evidence>